<dbReference type="Pfam" id="PF00578">
    <property type="entry name" value="AhpC-TSA"/>
    <property type="match status" value="1"/>
</dbReference>
<dbReference type="Proteomes" id="UP000199691">
    <property type="component" value="Unassembled WGS sequence"/>
</dbReference>
<evidence type="ECO:0000313" key="3">
    <source>
        <dbReference type="Proteomes" id="UP000199691"/>
    </source>
</evidence>
<accession>A0A1H0IKW6</accession>
<gene>
    <name evidence="2" type="ORF">SAMN05421507_102152</name>
</gene>
<dbReference type="InterPro" id="IPR000866">
    <property type="entry name" value="AhpC/TSA"/>
</dbReference>
<dbReference type="InterPro" id="IPR036249">
    <property type="entry name" value="Thioredoxin-like_sf"/>
</dbReference>
<dbReference type="Gene3D" id="3.40.30.10">
    <property type="entry name" value="Glutaredoxin"/>
    <property type="match status" value="1"/>
</dbReference>
<dbReference type="PROSITE" id="PS51352">
    <property type="entry name" value="THIOREDOXIN_2"/>
    <property type="match status" value="1"/>
</dbReference>
<sequence>MSPSSSLLTPAPPWETTQWFNSEPLDLAQLRGRVVVLEAFQMLCPGCVSHALPQAVRLSRTFGDDLAVIGLHTVFEHHQAMTPTSLEAFLHEYRIPFPVGVDAFRSADPAPVTFSRYRMRGTPTTVLIDRDGVLRAHRFGQVDDMALASAVTRLLDGAAPRLLDEEAAPGVCAVDGTCT</sequence>
<reference evidence="3" key="1">
    <citation type="submission" date="2016-10" db="EMBL/GenBank/DDBJ databases">
        <authorList>
            <person name="Varghese N."/>
            <person name="Submissions S."/>
        </authorList>
    </citation>
    <scope>NUCLEOTIDE SEQUENCE [LARGE SCALE GENOMIC DNA]</scope>
    <source>
        <strain evidence="3">CGMCC 4.6609</strain>
    </source>
</reference>
<dbReference type="GO" id="GO:0016491">
    <property type="term" value="F:oxidoreductase activity"/>
    <property type="evidence" value="ECO:0007669"/>
    <property type="project" value="InterPro"/>
</dbReference>
<dbReference type="PANTHER" id="PTHR42852">
    <property type="entry name" value="THIOL:DISULFIDE INTERCHANGE PROTEIN DSBE"/>
    <property type="match status" value="1"/>
</dbReference>
<evidence type="ECO:0000313" key="2">
    <source>
        <dbReference type="EMBL" id="SDO32124.1"/>
    </source>
</evidence>
<dbReference type="OrthoDB" id="9811352at2"/>
<proteinExistence type="predicted"/>
<organism evidence="2 3">
    <name type="scientific">Lentzea jiangxiensis</name>
    <dbReference type="NCBI Taxonomy" id="641025"/>
    <lineage>
        <taxon>Bacteria</taxon>
        <taxon>Bacillati</taxon>
        <taxon>Actinomycetota</taxon>
        <taxon>Actinomycetes</taxon>
        <taxon>Pseudonocardiales</taxon>
        <taxon>Pseudonocardiaceae</taxon>
        <taxon>Lentzea</taxon>
    </lineage>
</organism>
<dbReference type="AlphaFoldDB" id="A0A1H0IKW6"/>
<dbReference type="InterPro" id="IPR013766">
    <property type="entry name" value="Thioredoxin_domain"/>
</dbReference>
<dbReference type="InterPro" id="IPR050553">
    <property type="entry name" value="Thioredoxin_ResA/DsbE_sf"/>
</dbReference>
<dbReference type="GO" id="GO:0016209">
    <property type="term" value="F:antioxidant activity"/>
    <property type="evidence" value="ECO:0007669"/>
    <property type="project" value="InterPro"/>
</dbReference>
<name>A0A1H0IKW6_9PSEU</name>
<dbReference type="PANTHER" id="PTHR42852:SF13">
    <property type="entry name" value="PROTEIN DIPZ"/>
    <property type="match status" value="1"/>
</dbReference>
<protein>
    <submittedName>
        <fullName evidence="2">Peroxiredoxin</fullName>
    </submittedName>
</protein>
<evidence type="ECO:0000259" key="1">
    <source>
        <dbReference type="PROSITE" id="PS51352"/>
    </source>
</evidence>
<dbReference type="SUPFAM" id="SSF52833">
    <property type="entry name" value="Thioredoxin-like"/>
    <property type="match status" value="1"/>
</dbReference>
<feature type="domain" description="Thioredoxin" evidence="1">
    <location>
        <begin position="5"/>
        <end position="156"/>
    </location>
</feature>
<keyword evidence="3" id="KW-1185">Reference proteome</keyword>
<dbReference type="STRING" id="641025.SAMN05421507_102152"/>
<dbReference type="EMBL" id="FNIX01000002">
    <property type="protein sequence ID" value="SDO32124.1"/>
    <property type="molecule type" value="Genomic_DNA"/>
</dbReference>